<reference evidence="3 4" key="1">
    <citation type="submission" date="2020-08" db="EMBL/GenBank/DDBJ databases">
        <title>Genomic Encyclopedia of Type Strains, Phase IV (KMG-IV): sequencing the most valuable type-strain genomes for metagenomic binning, comparative biology and taxonomic classification.</title>
        <authorList>
            <person name="Goeker M."/>
        </authorList>
    </citation>
    <scope>NUCLEOTIDE SEQUENCE [LARGE SCALE GENOMIC DNA]</scope>
    <source>
        <strain evidence="3 4">DSM 25481</strain>
    </source>
</reference>
<feature type="compositionally biased region" description="Low complexity" evidence="1">
    <location>
        <begin position="219"/>
        <end position="228"/>
    </location>
</feature>
<feature type="region of interest" description="Disordered" evidence="1">
    <location>
        <begin position="185"/>
        <end position="228"/>
    </location>
</feature>
<dbReference type="RefSeq" id="WP_183395324.1">
    <property type="nucleotide sequence ID" value="NZ_JACIDR010000003.1"/>
</dbReference>
<feature type="compositionally biased region" description="Basic residues" evidence="1">
    <location>
        <begin position="194"/>
        <end position="205"/>
    </location>
</feature>
<sequence>MIDLYQTGGTLALVAGLAASGGAVAQEAVDAAASPEAEKQQAVALVSDGVQVKADADPSCPKISVAPQAGTFPPRDDAYKATLQGLARDCANLGAETILKVAVIGEGERDSKNGPSWFNAPLKVSVKDAEGRPVETRKIRLKVKLPTGIQRVSFNHVESDVSLPPPPPGGYRDWMVVVGFDPAGQPAKKEASKAVRKAAVKRAVRTARAAPPPPPLPPSAGVGTAGAAPVPAVTTRAAPSGDTNFTRLARAAAERKAQARTQAQAQAQAAQRQPAPQGPKAAVAQPRRQAAAAQPAPAARQQVAARPTPVRTAQSN</sequence>
<keyword evidence="4" id="KW-1185">Reference proteome</keyword>
<accession>A0A7W6GFV1</accession>
<evidence type="ECO:0000313" key="3">
    <source>
        <dbReference type="EMBL" id="MBB3973458.1"/>
    </source>
</evidence>
<gene>
    <name evidence="3" type="ORF">GGR24_002128</name>
</gene>
<comment type="caution">
    <text evidence="3">The sequence shown here is derived from an EMBL/GenBank/DDBJ whole genome shotgun (WGS) entry which is preliminary data.</text>
</comment>
<feature type="signal peptide" evidence="2">
    <location>
        <begin position="1"/>
        <end position="25"/>
    </location>
</feature>
<dbReference type="EMBL" id="JACIDR010000003">
    <property type="protein sequence ID" value="MBB3973458.1"/>
    <property type="molecule type" value="Genomic_DNA"/>
</dbReference>
<keyword evidence="2" id="KW-0732">Signal</keyword>
<dbReference type="Proteomes" id="UP000528964">
    <property type="component" value="Unassembled WGS sequence"/>
</dbReference>
<evidence type="ECO:0000256" key="1">
    <source>
        <dbReference type="SAM" id="MobiDB-lite"/>
    </source>
</evidence>
<feature type="compositionally biased region" description="Low complexity" evidence="1">
    <location>
        <begin position="259"/>
        <end position="307"/>
    </location>
</feature>
<protein>
    <submittedName>
        <fullName evidence="3">Uncharacterized protein</fullName>
    </submittedName>
</protein>
<organism evidence="3 4">
    <name type="scientific">Hansschlegelia beijingensis</name>
    <dbReference type="NCBI Taxonomy" id="1133344"/>
    <lineage>
        <taxon>Bacteria</taxon>
        <taxon>Pseudomonadati</taxon>
        <taxon>Pseudomonadota</taxon>
        <taxon>Alphaproteobacteria</taxon>
        <taxon>Hyphomicrobiales</taxon>
        <taxon>Methylopilaceae</taxon>
        <taxon>Hansschlegelia</taxon>
    </lineage>
</organism>
<evidence type="ECO:0000256" key="2">
    <source>
        <dbReference type="SAM" id="SignalP"/>
    </source>
</evidence>
<evidence type="ECO:0000313" key="4">
    <source>
        <dbReference type="Proteomes" id="UP000528964"/>
    </source>
</evidence>
<feature type="chain" id="PRO_5031333660" evidence="2">
    <location>
        <begin position="26"/>
        <end position="316"/>
    </location>
</feature>
<dbReference type="AlphaFoldDB" id="A0A7W6GFV1"/>
<proteinExistence type="predicted"/>
<name>A0A7W6GFV1_9HYPH</name>
<feature type="region of interest" description="Disordered" evidence="1">
    <location>
        <begin position="251"/>
        <end position="316"/>
    </location>
</feature>